<evidence type="ECO:0000313" key="13">
    <source>
        <dbReference type="EMBL" id="KAF2225845.1"/>
    </source>
</evidence>
<evidence type="ECO:0000256" key="1">
    <source>
        <dbReference type="ARBA" id="ARBA00004141"/>
    </source>
</evidence>
<evidence type="ECO:0000256" key="9">
    <source>
        <dbReference type="ARBA" id="ARBA00048048"/>
    </source>
</evidence>
<dbReference type="Pfam" id="PF01529">
    <property type="entry name" value="DHHC"/>
    <property type="match status" value="1"/>
</dbReference>
<sequence length="519" mass="58554">MATLGRDDSPSPSRRRRNGFAKKLEYCCCSVFTYFPLFFVYGLTTWACYVGVGIGFEPGKHWAGLWSSLLIFALYVLLNTSYTIAVFTPPGSPLNPPSTSRSSGAGYSSLPTHEPAASNTSFSTLTTKSSGRPRYCKKCQHPKPDRAHHCSTCGRCVLKMDHHCPWLATCVGLRNYKAFILFLTYTSLFCWVCFLCAAQWVWYEISESARMQNGSMTVNIILLSVLAGIIGLVLSGFTGWHIYLAASGMTTIECLEKTRYLSPVKKSMEAQIQRDRARGHDGGEQGQPLLEQLREIHANALPGVTRPEEGEERNSNSSTPTTAAGQWQSPAQESLRRSYAEMEERRERDRYLNYLDEKDSEKLPHAFDLGWRRNLGHLFGEKWYLWAVPVCNTTGDGWRWEVSDEWTRKRDEVARARDARQVQAERDWRDGASNGFGMGGVGTMGSGRHYAAPAPQRAMQMQNLRRDRDGEDVDDYDTSSDEERRTPRPAAVPKSTGNWNDVPEEYIRRPDSGSRRKGD</sequence>
<evidence type="ECO:0000256" key="8">
    <source>
        <dbReference type="ARBA" id="ARBA00023315"/>
    </source>
</evidence>
<gene>
    <name evidence="13" type="ORF">BDZ85DRAFT_258183</name>
</gene>
<comment type="catalytic activity">
    <reaction evidence="9 10">
        <text>L-cysteinyl-[protein] + hexadecanoyl-CoA = S-hexadecanoyl-L-cysteinyl-[protein] + CoA</text>
        <dbReference type="Rhea" id="RHEA:36683"/>
        <dbReference type="Rhea" id="RHEA-COMP:10131"/>
        <dbReference type="Rhea" id="RHEA-COMP:11032"/>
        <dbReference type="ChEBI" id="CHEBI:29950"/>
        <dbReference type="ChEBI" id="CHEBI:57287"/>
        <dbReference type="ChEBI" id="CHEBI:57379"/>
        <dbReference type="ChEBI" id="CHEBI:74151"/>
        <dbReference type="EC" id="2.3.1.225"/>
    </reaction>
</comment>
<feature type="transmembrane region" description="Helical" evidence="10">
    <location>
        <begin position="179"/>
        <end position="200"/>
    </location>
</feature>
<evidence type="ECO:0000256" key="7">
    <source>
        <dbReference type="ARBA" id="ARBA00023288"/>
    </source>
</evidence>
<feature type="compositionally biased region" description="Low complexity" evidence="11">
    <location>
        <begin position="98"/>
        <end position="109"/>
    </location>
</feature>
<keyword evidence="2 10" id="KW-0808">Transferase</keyword>
<keyword evidence="6" id="KW-0564">Palmitate</keyword>
<feature type="region of interest" description="Disordered" evidence="11">
    <location>
        <begin position="301"/>
        <end position="342"/>
    </location>
</feature>
<keyword evidence="4 10" id="KW-1133">Transmembrane helix</keyword>
<dbReference type="Proteomes" id="UP000799538">
    <property type="component" value="Unassembled WGS sequence"/>
</dbReference>
<accession>A0A6A6GJC2</accession>
<feature type="region of interest" description="Disordered" evidence="11">
    <location>
        <begin position="440"/>
        <end position="519"/>
    </location>
</feature>
<protein>
    <recommendedName>
        <fullName evidence="10">Palmitoyltransferase</fullName>
        <ecNumber evidence="10">2.3.1.225</ecNumber>
    </recommendedName>
</protein>
<feature type="domain" description="Palmitoyltransferase DHHC" evidence="12">
    <location>
        <begin position="131"/>
        <end position="256"/>
    </location>
</feature>
<evidence type="ECO:0000259" key="12">
    <source>
        <dbReference type="Pfam" id="PF01529"/>
    </source>
</evidence>
<keyword evidence="14" id="KW-1185">Reference proteome</keyword>
<evidence type="ECO:0000256" key="4">
    <source>
        <dbReference type="ARBA" id="ARBA00022989"/>
    </source>
</evidence>
<feature type="region of interest" description="Disordered" evidence="11">
    <location>
        <begin position="93"/>
        <end position="134"/>
    </location>
</feature>
<comment type="subcellular location">
    <subcellularLocation>
        <location evidence="1">Membrane</location>
        <topology evidence="1">Multi-pass membrane protein</topology>
    </subcellularLocation>
</comment>
<keyword evidence="5 10" id="KW-0472">Membrane</keyword>
<reference evidence="14" key="1">
    <citation type="journal article" date="2020" name="Stud. Mycol.">
        <title>101 Dothideomycetes genomes: A test case for predicting lifestyles and emergence of pathogens.</title>
        <authorList>
            <person name="Haridas S."/>
            <person name="Albert R."/>
            <person name="Binder M."/>
            <person name="Bloem J."/>
            <person name="LaButti K."/>
            <person name="Salamov A."/>
            <person name="Andreopoulos B."/>
            <person name="Baker S."/>
            <person name="Barry K."/>
            <person name="Bills G."/>
            <person name="Bluhm B."/>
            <person name="Cannon C."/>
            <person name="Castanera R."/>
            <person name="Culley D."/>
            <person name="Daum C."/>
            <person name="Ezra D."/>
            <person name="Gonzalez J."/>
            <person name="Henrissat B."/>
            <person name="Kuo A."/>
            <person name="Liang C."/>
            <person name="Lipzen A."/>
            <person name="Lutzoni F."/>
            <person name="Magnuson J."/>
            <person name="Mondo S."/>
            <person name="Nolan M."/>
            <person name="Ohm R."/>
            <person name="Pangilinan J."/>
            <person name="Park H.-J."/>
            <person name="Ramirez L."/>
            <person name="Alfaro M."/>
            <person name="Sun H."/>
            <person name="Tritt A."/>
            <person name="Yoshinaga Y."/>
            <person name="Zwiers L.-H."/>
            <person name="Turgeon B."/>
            <person name="Goodwin S."/>
            <person name="Spatafora J."/>
            <person name="Crous P."/>
            <person name="Grigoriev I."/>
        </authorList>
    </citation>
    <scope>NUCLEOTIDE SEQUENCE [LARGE SCALE GENOMIC DNA]</scope>
    <source>
        <strain evidence="14">CECT 20119</strain>
    </source>
</reference>
<dbReference type="InterPro" id="IPR039859">
    <property type="entry name" value="PFA4/ZDH16/20/ERF2-like"/>
</dbReference>
<dbReference type="EC" id="2.3.1.225" evidence="10"/>
<feature type="compositionally biased region" description="Polar residues" evidence="11">
    <location>
        <begin position="315"/>
        <end position="332"/>
    </location>
</feature>
<keyword evidence="3 10" id="KW-0812">Transmembrane</keyword>
<feature type="transmembrane region" description="Helical" evidence="10">
    <location>
        <begin position="24"/>
        <end position="43"/>
    </location>
</feature>
<comment type="similarity">
    <text evidence="10">Belongs to the DHHC palmitoyltransferase family.</text>
</comment>
<evidence type="ECO:0000256" key="5">
    <source>
        <dbReference type="ARBA" id="ARBA00023136"/>
    </source>
</evidence>
<dbReference type="EMBL" id="ML992503">
    <property type="protein sequence ID" value="KAF2225845.1"/>
    <property type="molecule type" value="Genomic_DNA"/>
</dbReference>
<name>A0A6A6GJC2_9PEZI</name>
<keyword evidence="8 10" id="KW-0012">Acyltransferase</keyword>
<dbReference type="GO" id="GO:0019706">
    <property type="term" value="F:protein-cysteine S-palmitoyltransferase activity"/>
    <property type="evidence" value="ECO:0007669"/>
    <property type="project" value="UniProtKB-EC"/>
</dbReference>
<evidence type="ECO:0000256" key="11">
    <source>
        <dbReference type="SAM" id="MobiDB-lite"/>
    </source>
</evidence>
<evidence type="ECO:0000256" key="3">
    <source>
        <dbReference type="ARBA" id="ARBA00022692"/>
    </source>
</evidence>
<feature type="compositionally biased region" description="Low complexity" evidence="11">
    <location>
        <begin position="451"/>
        <end position="462"/>
    </location>
</feature>
<dbReference type="OrthoDB" id="302728at2759"/>
<dbReference type="InterPro" id="IPR001594">
    <property type="entry name" value="Palmitoyltrfase_DHHC"/>
</dbReference>
<feature type="transmembrane region" description="Helical" evidence="10">
    <location>
        <begin position="220"/>
        <end position="243"/>
    </location>
</feature>
<feature type="compositionally biased region" description="Polar residues" evidence="11">
    <location>
        <begin position="117"/>
        <end position="130"/>
    </location>
</feature>
<comment type="domain">
    <text evidence="10">The DHHC domain is required for palmitoyltransferase activity.</text>
</comment>
<dbReference type="GO" id="GO:0016020">
    <property type="term" value="C:membrane"/>
    <property type="evidence" value="ECO:0007669"/>
    <property type="project" value="UniProtKB-SubCell"/>
</dbReference>
<dbReference type="AlphaFoldDB" id="A0A6A6GJC2"/>
<feature type="transmembrane region" description="Helical" evidence="10">
    <location>
        <begin position="63"/>
        <end position="87"/>
    </location>
</feature>
<keyword evidence="7" id="KW-0449">Lipoprotein</keyword>
<organism evidence="13 14">
    <name type="scientific">Elsinoe ampelina</name>
    <dbReference type="NCBI Taxonomy" id="302913"/>
    <lineage>
        <taxon>Eukaryota</taxon>
        <taxon>Fungi</taxon>
        <taxon>Dikarya</taxon>
        <taxon>Ascomycota</taxon>
        <taxon>Pezizomycotina</taxon>
        <taxon>Dothideomycetes</taxon>
        <taxon>Dothideomycetidae</taxon>
        <taxon>Myriangiales</taxon>
        <taxon>Elsinoaceae</taxon>
        <taxon>Elsinoe</taxon>
    </lineage>
</organism>
<evidence type="ECO:0000256" key="2">
    <source>
        <dbReference type="ARBA" id="ARBA00022679"/>
    </source>
</evidence>
<feature type="compositionally biased region" description="Basic and acidic residues" evidence="11">
    <location>
        <begin position="505"/>
        <end position="519"/>
    </location>
</feature>
<dbReference type="PROSITE" id="PS50216">
    <property type="entry name" value="DHHC"/>
    <property type="match status" value="1"/>
</dbReference>
<evidence type="ECO:0000256" key="6">
    <source>
        <dbReference type="ARBA" id="ARBA00023139"/>
    </source>
</evidence>
<evidence type="ECO:0000313" key="14">
    <source>
        <dbReference type="Proteomes" id="UP000799538"/>
    </source>
</evidence>
<proteinExistence type="inferred from homology"/>
<feature type="compositionally biased region" description="Acidic residues" evidence="11">
    <location>
        <begin position="470"/>
        <end position="480"/>
    </location>
</feature>
<evidence type="ECO:0000256" key="10">
    <source>
        <dbReference type="RuleBase" id="RU079119"/>
    </source>
</evidence>
<dbReference type="PANTHER" id="PTHR12246">
    <property type="entry name" value="PALMITOYLTRANSFERASE ZDHHC16"/>
    <property type="match status" value="1"/>
</dbReference>